<dbReference type="Proteomes" id="UP000601435">
    <property type="component" value="Unassembled WGS sequence"/>
</dbReference>
<evidence type="ECO:0000256" key="2">
    <source>
        <dbReference type="ARBA" id="ARBA00023043"/>
    </source>
</evidence>
<organism evidence="4 5">
    <name type="scientific">Symbiodinium necroappetens</name>
    <dbReference type="NCBI Taxonomy" id="1628268"/>
    <lineage>
        <taxon>Eukaryota</taxon>
        <taxon>Sar</taxon>
        <taxon>Alveolata</taxon>
        <taxon>Dinophyceae</taxon>
        <taxon>Suessiales</taxon>
        <taxon>Symbiodiniaceae</taxon>
        <taxon>Symbiodinium</taxon>
    </lineage>
</organism>
<dbReference type="GO" id="GO:0085020">
    <property type="term" value="P:protein K6-linked ubiquitination"/>
    <property type="evidence" value="ECO:0007669"/>
    <property type="project" value="TreeGrafter"/>
</dbReference>
<gene>
    <name evidence="4" type="primary">yacO</name>
    <name evidence="4" type="ORF">SNEC2469_LOCUS29074</name>
</gene>
<evidence type="ECO:0000256" key="3">
    <source>
        <dbReference type="PROSITE-ProRule" id="PRU00023"/>
    </source>
</evidence>
<keyword evidence="1" id="KW-0677">Repeat</keyword>
<dbReference type="PANTHER" id="PTHR24171:SF8">
    <property type="entry name" value="BRCA1-ASSOCIATED RING DOMAIN PROTEIN 1"/>
    <property type="match status" value="1"/>
</dbReference>
<dbReference type="EMBL" id="CAJNJA010064514">
    <property type="protein sequence ID" value="CAE7883157.1"/>
    <property type="molecule type" value="Genomic_DNA"/>
</dbReference>
<evidence type="ECO:0000313" key="4">
    <source>
        <dbReference type="EMBL" id="CAE7883157.1"/>
    </source>
</evidence>
<dbReference type="OrthoDB" id="427578at2759"/>
<dbReference type="Pfam" id="PF00023">
    <property type="entry name" value="Ank"/>
    <property type="match status" value="2"/>
</dbReference>
<evidence type="ECO:0000256" key="1">
    <source>
        <dbReference type="ARBA" id="ARBA00022737"/>
    </source>
</evidence>
<comment type="caution">
    <text evidence="4">The sequence shown here is derived from an EMBL/GenBank/DDBJ whole genome shotgun (WGS) entry which is preliminary data.</text>
</comment>
<proteinExistence type="predicted"/>
<dbReference type="GO" id="GO:0004842">
    <property type="term" value="F:ubiquitin-protein transferase activity"/>
    <property type="evidence" value="ECO:0007669"/>
    <property type="project" value="TreeGrafter"/>
</dbReference>
<feature type="repeat" description="ANK" evidence="3">
    <location>
        <begin position="71"/>
        <end position="98"/>
    </location>
</feature>
<reference evidence="4" key="1">
    <citation type="submission" date="2021-02" db="EMBL/GenBank/DDBJ databases">
        <authorList>
            <person name="Dougan E. K."/>
            <person name="Rhodes N."/>
            <person name="Thang M."/>
            <person name="Chan C."/>
        </authorList>
    </citation>
    <scope>NUCLEOTIDE SEQUENCE</scope>
</reference>
<dbReference type="Gene3D" id="1.25.40.20">
    <property type="entry name" value="Ankyrin repeat-containing domain"/>
    <property type="match status" value="1"/>
</dbReference>
<keyword evidence="5" id="KW-1185">Reference proteome</keyword>
<feature type="repeat" description="ANK" evidence="3">
    <location>
        <begin position="194"/>
        <end position="226"/>
    </location>
</feature>
<dbReference type="PANTHER" id="PTHR24171">
    <property type="entry name" value="ANKYRIN REPEAT DOMAIN-CONTAINING PROTEIN 39-RELATED"/>
    <property type="match status" value="1"/>
</dbReference>
<dbReference type="PROSITE" id="PS50297">
    <property type="entry name" value="ANK_REP_REGION"/>
    <property type="match status" value="2"/>
</dbReference>
<dbReference type="PROSITE" id="PS50088">
    <property type="entry name" value="ANK_REPEAT"/>
    <property type="match status" value="2"/>
</dbReference>
<dbReference type="SMART" id="SM00248">
    <property type="entry name" value="ANK"/>
    <property type="match status" value="2"/>
</dbReference>
<name>A0A813AWL4_9DINO</name>
<dbReference type="AlphaFoldDB" id="A0A813AWL4"/>
<keyword evidence="2 3" id="KW-0040">ANK repeat</keyword>
<evidence type="ECO:0000313" key="5">
    <source>
        <dbReference type="Proteomes" id="UP000601435"/>
    </source>
</evidence>
<dbReference type="SUPFAM" id="SSF48403">
    <property type="entry name" value="Ankyrin repeat"/>
    <property type="match status" value="1"/>
</dbReference>
<dbReference type="InterPro" id="IPR036770">
    <property type="entry name" value="Ankyrin_rpt-contain_sf"/>
</dbReference>
<sequence>MKLLLRSQDVVGYRFLLNKQNVYLRGFDAAAVYDLVPGFAPDPGLGTDTAAVAAQQFLFQNGFTTIHKFSGGWSPLHYAALRGDPLVIQGLLQLRANVGPAVADDPEGIRILLAAGGRVFKVNLLGDAPFDYSAAFGTMAALEELVLMRLIELRADLNATMRPNKPLRALMATKGLQYQLGKRTLLTRWGYHYGGQTPLMVAVMSGQFEGAAALIAAGARLDLRNCRNWTAADFARGHSVPDFLTEALFHGQPEGCLRVTASALAQARVEL</sequence>
<protein>
    <submittedName>
        <fullName evidence="4">YacO protein</fullName>
    </submittedName>
</protein>
<dbReference type="InterPro" id="IPR002110">
    <property type="entry name" value="Ankyrin_rpt"/>
</dbReference>
<accession>A0A813AWL4</accession>